<evidence type="ECO:0000313" key="2">
    <source>
        <dbReference type="EMBL" id="OAG67362.1"/>
    </source>
</evidence>
<comment type="caution">
    <text evidence="2">The sequence shown here is derived from an EMBL/GenBank/DDBJ whole genome shotgun (WGS) entry which is preliminary data.</text>
</comment>
<dbReference type="Proteomes" id="UP000077659">
    <property type="component" value="Unassembled WGS sequence"/>
</dbReference>
<evidence type="ECO:0000313" key="3">
    <source>
        <dbReference type="Proteomes" id="UP000077659"/>
    </source>
</evidence>
<name>A0A1A9MB46_9XANT</name>
<protein>
    <recommendedName>
        <fullName evidence="1">N-acetyltransferase domain-containing protein</fullName>
    </recommendedName>
</protein>
<gene>
    <name evidence="2" type="ORF">A7D17_17975</name>
</gene>
<feature type="domain" description="N-acetyltransferase" evidence="1">
    <location>
        <begin position="2"/>
        <end position="155"/>
    </location>
</feature>
<evidence type="ECO:0000259" key="1">
    <source>
        <dbReference type="PROSITE" id="PS51186"/>
    </source>
</evidence>
<dbReference type="OrthoDB" id="2380306at2"/>
<reference evidence="2 3" key="1">
    <citation type="submission" date="2016-05" db="EMBL/GenBank/DDBJ databases">
        <title>Pathogenic, phenotypic and molecular characterisation of Xanthomonas nasturtii sp. nov. and Xanthomonas floridensis sp. nov., new species of Xanthomonas associated with watercress production in Florida.</title>
        <authorList>
            <person name="Vicente J.G."/>
            <person name="Rothwell S."/>
            <person name="Holub E.B."/>
            <person name="Studholme D.J."/>
        </authorList>
    </citation>
    <scope>NUCLEOTIDE SEQUENCE [LARGE SCALE GENOMIC DNA]</scope>
    <source>
        <strain evidence="2 3">WHRI 8848</strain>
    </source>
</reference>
<dbReference type="InterPro" id="IPR016181">
    <property type="entry name" value="Acyl_CoA_acyltransferase"/>
</dbReference>
<dbReference type="CDD" id="cd04301">
    <property type="entry name" value="NAT_SF"/>
    <property type="match status" value="1"/>
</dbReference>
<dbReference type="EMBL" id="LXNG01000018">
    <property type="protein sequence ID" value="OAG67362.1"/>
    <property type="molecule type" value="Genomic_DNA"/>
</dbReference>
<dbReference type="Pfam" id="PF00583">
    <property type="entry name" value="Acetyltransf_1"/>
    <property type="match status" value="1"/>
</dbReference>
<proteinExistence type="predicted"/>
<dbReference type="STRING" id="1843580.A7D17_17975"/>
<dbReference type="SUPFAM" id="SSF55729">
    <property type="entry name" value="Acyl-CoA N-acyltransferases (Nat)"/>
    <property type="match status" value="1"/>
</dbReference>
<dbReference type="AlphaFoldDB" id="A0A1A9MB46"/>
<organism evidence="2 3">
    <name type="scientific">Xanthomonas floridensis</name>
    <dbReference type="NCBI Taxonomy" id="1843580"/>
    <lineage>
        <taxon>Bacteria</taxon>
        <taxon>Pseudomonadati</taxon>
        <taxon>Pseudomonadota</taxon>
        <taxon>Gammaproteobacteria</taxon>
        <taxon>Lysobacterales</taxon>
        <taxon>Lysobacteraceae</taxon>
        <taxon>Xanthomonas</taxon>
    </lineage>
</organism>
<accession>A0A1A9MB46</accession>
<dbReference type="InterPro" id="IPR000182">
    <property type="entry name" value="GNAT_dom"/>
</dbReference>
<dbReference type="Gene3D" id="3.40.630.30">
    <property type="match status" value="1"/>
</dbReference>
<dbReference type="GO" id="GO:0016747">
    <property type="term" value="F:acyltransferase activity, transferring groups other than amino-acyl groups"/>
    <property type="evidence" value="ECO:0007669"/>
    <property type="project" value="InterPro"/>
</dbReference>
<sequence length="160" mass="17949">MDTIRTYRSRDFDACMAVFDGNVPASLCAEERPEFVRFLTHHAAAWHYHVIERAGELVACAGYSISTGGTTESLGWGMVHPLLQRQGLVTQLLMARLEAIRLTPDIERVVLDTSRHTHPFYARFGLSCSKSCRIAMVHGLDRGEVTSNIMTLALRYLSNH</sequence>
<dbReference type="PROSITE" id="PS51186">
    <property type="entry name" value="GNAT"/>
    <property type="match status" value="1"/>
</dbReference>